<protein>
    <recommendedName>
        <fullName evidence="4">DUF4179 domain-containing protein</fullName>
    </recommendedName>
</protein>
<keyword evidence="1" id="KW-0472">Membrane</keyword>
<evidence type="ECO:0000313" key="2">
    <source>
        <dbReference type="EMBL" id="RUS57109.1"/>
    </source>
</evidence>
<dbReference type="AlphaFoldDB" id="A0A433RV31"/>
<dbReference type="RefSeq" id="WP_126990340.1">
    <property type="nucleotide sequence ID" value="NZ_JTFC01000027.1"/>
</dbReference>
<dbReference type="EMBL" id="JTFC01000027">
    <property type="protein sequence ID" value="RUS57109.1"/>
    <property type="molecule type" value="Genomic_DNA"/>
</dbReference>
<evidence type="ECO:0008006" key="4">
    <source>
        <dbReference type="Google" id="ProtNLM"/>
    </source>
</evidence>
<keyword evidence="1" id="KW-0812">Transmembrane</keyword>
<keyword evidence="1" id="KW-1133">Transmembrane helix</keyword>
<name>A0A433RV31_9BACL</name>
<accession>A0A433RV31</accession>
<evidence type="ECO:0000313" key="3">
    <source>
        <dbReference type="Proteomes" id="UP000288623"/>
    </source>
</evidence>
<dbReference type="Proteomes" id="UP000288623">
    <property type="component" value="Unassembled WGS sequence"/>
</dbReference>
<feature type="transmembrane region" description="Helical" evidence="1">
    <location>
        <begin position="35"/>
        <end position="56"/>
    </location>
</feature>
<dbReference type="OrthoDB" id="2200485at2"/>
<comment type="caution">
    <text evidence="2">The sequence shown here is derived from an EMBL/GenBank/DDBJ whole genome shotgun (WGS) entry which is preliminary data.</text>
</comment>
<organism evidence="2 3">
    <name type="scientific">Candidatus Kurthia intestinigallinarum</name>
    <dbReference type="NCBI Taxonomy" id="1562256"/>
    <lineage>
        <taxon>Bacteria</taxon>
        <taxon>Bacillati</taxon>
        <taxon>Bacillota</taxon>
        <taxon>Bacilli</taxon>
        <taxon>Bacillales</taxon>
        <taxon>Caryophanaceae</taxon>
        <taxon>Kurthia</taxon>
    </lineage>
</organism>
<proteinExistence type="predicted"/>
<sequence length="425" mass="48249">MNPIKKSLDHIPLPANLHEITKKGIRQSKKKKRKLWITIPTATILLTGSITAAATYNASMNQLVSLLSPELATLLQPIEQTVVNEGIEVEVLSATQDKKSTVIYLAIKDIEKSRITSTLDLYDFSLSKGSSFNAQTVSYNDKTRTAIVRILSFNGIEEDTLTLQIQTLNGYKKKIKVENIPVQLKDASIQKLVPLEEEFLNGSGGENPDLFLSKVLPEGNLNIAMPAYKNLVVQNIGVSEQTLYVQTNWREKDSLDYAFLYLLNDSDKTIDPAFSVVYGRKDNGNLEYGRNFIEYGFDLRNLDLKDLRLGAMIYHYQHQIDGNWKLKFDVKTIKTREIHVNKNISNLQNPIVELSPLGITIEGEGRWNEEDINITFIMKNNQKIKMSKHIANIDDSKSTITFYPDQPIDFEEIQSIYVNNKLLAY</sequence>
<keyword evidence="3" id="KW-1185">Reference proteome</keyword>
<reference evidence="2 3" key="1">
    <citation type="submission" date="2014-11" db="EMBL/GenBank/DDBJ databases">
        <title>Genome sequence and analysis of novel Kurthia sp.</title>
        <authorList>
            <person name="Lawson J.N."/>
            <person name="Gonzalez J.E."/>
            <person name="Rinauldi L."/>
            <person name="Xuan Z."/>
            <person name="Firman A."/>
            <person name="Shaddox L."/>
            <person name="Trudeau A."/>
            <person name="Shah S."/>
            <person name="Reiman D."/>
        </authorList>
    </citation>
    <scope>NUCLEOTIDE SEQUENCE [LARGE SCALE GENOMIC DNA]</scope>
    <source>
        <strain evidence="2 3">3B1D</strain>
    </source>
</reference>
<evidence type="ECO:0000256" key="1">
    <source>
        <dbReference type="SAM" id="Phobius"/>
    </source>
</evidence>
<gene>
    <name evidence="2" type="ORF">QI30_07565</name>
</gene>